<name>A0ABQ5UG69_9HYPH</name>
<dbReference type="InterPro" id="IPR000845">
    <property type="entry name" value="Nucleoside_phosphorylase_d"/>
</dbReference>
<dbReference type="InterPro" id="IPR035994">
    <property type="entry name" value="Nucleoside_phosphorylase_sf"/>
</dbReference>
<accession>A0ABQ5UG69</accession>
<dbReference type="CDD" id="cd09008">
    <property type="entry name" value="MTAN"/>
    <property type="match status" value="1"/>
</dbReference>
<evidence type="ECO:0000313" key="2">
    <source>
        <dbReference type="EMBL" id="GLQ09566.1"/>
    </source>
</evidence>
<dbReference type="PANTHER" id="PTHR21234">
    <property type="entry name" value="PURINE NUCLEOSIDE PHOSPHORYLASE"/>
    <property type="match status" value="1"/>
</dbReference>
<dbReference type="Proteomes" id="UP001161406">
    <property type="component" value="Unassembled WGS sequence"/>
</dbReference>
<dbReference type="EMBL" id="BSNG01000001">
    <property type="protein sequence ID" value="GLQ09566.1"/>
    <property type="molecule type" value="Genomic_DNA"/>
</dbReference>
<protein>
    <submittedName>
        <fullName evidence="2">Phosphorylase</fullName>
    </submittedName>
</protein>
<keyword evidence="3" id="KW-1185">Reference proteome</keyword>
<evidence type="ECO:0000313" key="3">
    <source>
        <dbReference type="Proteomes" id="UP001161406"/>
    </source>
</evidence>
<dbReference type="Pfam" id="PF01048">
    <property type="entry name" value="PNP_UDP_1"/>
    <property type="match status" value="1"/>
</dbReference>
<reference evidence="2" key="2">
    <citation type="submission" date="2023-01" db="EMBL/GenBank/DDBJ databases">
        <title>Draft genome sequence of Devosia yakushimensis strain NBRC 103855.</title>
        <authorList>
            <person name="Sun Q."/>
            <person name="Mori K."/>
        </authorList>
    </citation>
    <scope>NUCLEOTIDE SEQUENCE</scope>
    <source>
        <strain evidence="2">NBRC 103855</strain>
    </source>
</reference>
<reference evidence="2" key="1">
    <citation type="journal article" date="2014" name="Int. J. Syst. Evol. Microbiol.">
        <title>Complete genome of a new Firmicutes species belonging to the dominant human colonic microbiota ('Ruminococcus bicirculans') reveals two chromosomes and a selective capacity to utilize plant glucans.</title>
        <authorList>
            <consortium name="NISC Comparative Sequencing Program"/>
            <person name="Wegmann U."/>
            <person name="Louis P."/>
            <person name="Goesmann A."/>
            <person name="Henrissat B."/>
            <person name="Duncan S.H."/>
            <person name="Flint H.J."/>
        </authorList>
    </citation>
    <scope>NUCLEOTIDE SEQUENCE</scope>
    <source>
        <strain evidence="2">NBRC 103855</strain>
    </source>
</reference>
<feature type="domain" description="Nucleoside phosphorylase" evidence="1">
    <location>
        <begin position="54"/>
        <end position="322"/>
    </location>
</feature>
<dbReference type="PANTHER" id="PTHR21234:SF42">
    <property type="entry name" value="PHOSPHORYLASE SUPERFAMILY PROTEIN"/>
    <property type="match status" value="1"/>
</dbReference>
<gene>
    <name evidence="2" type="ORF">GCM10007913_14980</name>
</gene>
<proteinExistence type="predicted"/>
<evidence type="ECO:0000259" key="1">
    <source>
        <dbReference type="Pfam" id="PF01048"/>
    </source>
</evidence>
<dbReference type="SUPFAM" id="SSF53167">
    <property type="entry name" value="Purine and uridine phosphorylases"/>
    <property type="match status" value="1"/>
</dbReference>
<comment type="caution">
    <text evidence="2">The sequence shown here is derived from an EMBL/GenBank/DDBJ whole genome shotgun (WGS) entry which is preliminary data.</text>
</comment>
<dbReference type="Gene3D" id="3.40.50.1580">
    <property type="entry name" value="Nucleoside phosphorylase domain"/>
    <property type="match status" value="1"/>
</dbReference>
<sequence>MQDRQWSGGAGLNSLCWHNNEGKMQKTKIAAALLATLTVTPGLAAETLDATPRIAVMSAFAPEWIALQDALSERKDYKVNGTTFATGLIEGKPVVLFLTGVSMVNAAMTSQLALDVFNVESIVFSGIAGGVNPERHIGDVIVPAQWGQYLDVILARETSEGEFTPPPFLEAPFPNFGMIFPQEVSIAREGAEPENRFWFAVDPDLLAVAEKVAAEINLEDCVEANACLTTAPGIYVGGNGVSGAAFVDNAAFREYAFGTFEAQVLDMESAAVAHVAYANDVPFIAFRSLSDLAGGGEGENEMGTFMGLASANSAAVVTAFIAALPN</sequence>
<organism evidence="2 3">
    <name type="scientific">Devosia yakushimensis</name>
    <dbReference type="NCBI Taxonomy" id="470028"/>
    <lineage>
        <taxon>Bacteria</taxon>
        <taxon>Pseudomonadati</taxon>
        <taxon>Pseudomonadota</taxon>
        <taxon>Alphaproteobacteria</taxon>
        <taxon>Hyphomicrobiales</taxon>
        <taxon>Devosiaceae</taxon>
        <taxon>Devosia</taxon>
    </lineage>
</organism>